<feature type="transmembrane region" description="Helical" evidence="5">
    <location>
        <begin position="508"/>
        <end position="533"/>
    </location>
</feature>
<feature type="transmembrane region" description="Helical" evidence="5">
    <location>
        <begin position="184"/>
        <end position="203"/>
    </location>
</feature>
<feature type="domain" description="Type II secretion system protein GspE N-terminal" evidence="6">
    <location>
        <begin position="73"/>
        <end position="159"/>
    </location>
</feature>
<protein>
    <submittedName>
        <fullName evidence="7">Glycosyltransferase</fullName>
        <ecNumber evidence="7">2.4.-.-</ecNumber>
    </submittedName>
</protein>
<evidence type="ECO:0000259" key="6">
    <source>
        <dbReference type="Pfam" id="PF05157"/>
    </source>
</evidence>
<evidence type="ECO:0000313" key="8">
    <source>
        <dbReference type="Proteomes" id="UP000683291"/>
    </source>
</evidence>
<comment type="similarity">
    <text evidence="1">Belongs to the glycosyltransferase 2 family.</text>
</comment>
<sequence length="639" mass="70653">MNDLNLRFPRLTLPPERLPLGRILVNAGKITQADLVHALDLQRHVDSPLGEILVTEGLVRRHDLMRMLSIQHRVRMVDLVGSPPAPALRHRLPASLCLRHMVVPYAVSGDILLVCTAHPETFDALRACLGPQGRRIEPVLAHERDIRAAISRLYGAELAQKAARRVPAALSCRGWDVTNPNRRIAAIGLLAAGAASVILAPLWTITVLMVFAFVTLMMTTALKLAATVAQLFFPATPPPARAEPEAFPLPLVSVLVPLLREKEIAGKLIERLSRLTYPKSLLEVVLVLEADDHVTRETIARTAMPPWMSVIEVPGASGLTTKPRALNYALDFCRGSIIGVWDAEDAPESDQIEKIVTRFHSAPQNVACLQGVLDYYNARTNWLSRCFTIEYATWWRMILPGVARLGLVIPLGGTTLFFRRSVLEKLCGWDAHNVTEDADLGIRLARAGYVTELIATTTFEEANCKAWPWVKQRSRWLKGYLITWCVHMRDPAALMRDLGFLRFMGVQAILLATFAQFAAAPLLWSFWIMLIGISHPVSETLGSGIATGMAISFLIAEVINLSTSVLAVRGVGHRHLTGWVFTLPFYFPMGALSAYKALKELVSEPFYWDKTQHGVSQEENARALSSPPRDAQPLALTGS</sequence>
<dbReference type="SUPFAM" id="SSF53448">
    <property type="entry name" value="Nucleotide-diphospho-sugar transferases"/>
    <property type="match status" value="1"/>
</dbReference>
<keyword evidence="2 7" id="KW-0328">Glycosyltransferase</keyword>
<keyword evidence="5" id="KW-0472">Membrane</keyword>
<feature type="region of interest" description="Disordered" evidence="4">
    <location>
        <begin position="618"/>
        <end position="639"/>
    </location>
</feature>
<name>A0A975PN84_9RHOB</name>
<evidence type="ECO:0000256" key="2">
    <source>
        <dbReference type="ARBA" id="ARBA00022676"/>
    </source>
</evidence>
<dbReference type="Gene3D" id="3.30.300.160">
    <property type="entry name" value="Type II secretion system, protein E, N-terminal domain"/>
    <property type="match status" value="1"/>
</dbReference>
<evidence type="ECO:0000256" key="4">
    <source>
        <dbReference type="SAM" id="MobiDB-lite"/>
    </source>
</evidence>
<evidence type="ECO:0000256" key="5">
    <source>
        <dbReference type="SAM" id="Phobius"/>
    </source>
</evidence>
<dbReference type="InterPro" id="IPR007831">
    <property type="entry name" value="T2SS_GspE_N"/>
</dbReference>
<dbReference type="PANTHER" id="PTHR43630:SF1">
    <property type="entry name" value="POLY-BETA-1,6-N-ACETYL-D-GLUCOSAMINE SYNTHASE"/>
    <property type="match status" value="1"/>
</dbReference>
<accession>A0A975PN84</accession>
<feature type="transmembrane region" description="Helical" evidence="5">
    <location>
        <begin position="545"/>
        <end position="567"/>
    </location>
</feature>
<keyword evidence="5" id="KW-0812">Transmembrane</keyword>
<dbReference type="InterPro" id="IPR037257">
    <property type="entry name" value="T2SS_E_N_sf"/>
</dbReference>
<reference evidence="7" key="1">
    <citation type="submission" date="2021-04" db="EMBL/GenBank/DDBJ databases">
        <title>Complete genome sequence for Sulfitobacter sp. strain JK7-1.</title>
        <authorList>
            <person name="Park S.-J."/>
        </authorList>
    </citation>
    <scope>NUCLEOTIDE SEQUENCE</scope>
    <source>
        <strain evidence="7">JK7-1</strain>
    </source>
</reference>
<dbReference type="Proteomes" id="UP000683291">
    <property type="component" value="Chromosome 1"/>
</dbReference>
<dbReference type="GO" id="GO:0016757">
    <property type="term" value="F:glycosyltransferase activity"/>
    <property type="evidence" value="ECO:0007669"/>
    <property type="project" value="UniProtKB-KW"/>
</dbReference>
<keyword evidence="3 7" id="KW-0808">Transferase</keyword>
<keyword evidence="8" id="KW-1185">Reference proteome</keyword>
<organism evidence="7 8">
    <name type="scientific">Sulfitobacter albidus</name>
    <dbReference type="NCBI Taxonomy" id="2829501"/>
    <lineage>
        <taxon>Bacteria</taxon>
        <taxon>Pseudomonadati</taxon>
        <taxon>Pseudomonadota</taxon>
        <taxon>Alphaproteobacteria</taxon>
        <taxon>Rhodobacterales</taxon>
        <taxon>Roseobacteraceae</taxon>
        <taxon>Sulfitobacter</taxon>
    </lineage>
</organism>
<feature type="transmembrane region" description="Helical" evidence="5">
    <location>
        <begin position="579"/>
        <end position="598"/>
    </location>
</feature>
<evidence type="ECO:0000313" key="7">
    <source>
        <dbReference type="EMBL" id="QUJ77196.1"/>
    </source>
</evidence>
<dbReference type="Pfam" id="PF13641">
    <property type="entry name" value="Glyco_tranf_2_3"/>
    <property type="match status" value="1"/>
</dbReference>
<dbReference type="EC" id="2.4.-.-" evidence="7"/>
<gene>
    <name evidence="7" type="ORF">KDD17_04015</name>
</gene>
<keyword evidence="5" id="KW-1133">Transmembrane helix</keyword>
<evidence type="ECO:0000256" key="1">
    <source>
        <dbReference type="ARBA" id="ARBA00006739"/>
    </source>
</evidence>
<proteinExistence type="inferred from homology"/>
<dbReference type="RefSeq" id="WP_212705391.1">
    <property type="nucleotide sequence ID" value="NZ_CP073581.1"/>
</dbReference>
<dbReference type="Pfam" id="PF05157">
    <property type="entry name" value="MshEN"/>
    <property type="match status" value="1"/>
</dbReference>
<evidence type="ECO:0000256" key="3">
    <source>
        <dbReference type="ARBA" id="ARBA00022679"/>
    </source>
</evidence>
<dbReference type="EMBL" id="CP073581">
    <property type="protein sequence ID" value="QUJ77196.1"/>
    <property type="molecule type" value="Genomic_DNA"/>
</dbReference>
<dbReference type="PANTHER" id="PTHR43630">
    <property type="entry name" value="POLY-BETA-1,6-N-ACETYL-D-GLUCOSAMINE SYNTHASE"/>
    <property type="match status" value="1"/>
</dbReference>
<dbReference type="Gene3D" id="3.90.550.10">
    <property type="entry name" value="Spore Coat Polysaccharide Biosynthesis Protein SpsA, Chain A"/>
    <property type="match status" value="1"/>
</dbReference>
<dbReference type="AlphaFoldDB" id="A0A975PN84"/>
<dbReference type="InterPro" id="IPR029044">
    <property type="entry name" value="Nucleotide-diphossugar_trans"/>
</dbReference>
<dbReference type="KEGG" id="sual:KDD17_04015"/>
<dbReference type="SUPFAM" id="SSF160246">
    <property type="entry name" value="EspE N-terminal domain-like"/>
    <property type="match status" value="1"/>
</dbReference>